<evidence type="ECO:0000313" key="10">
    <source>
        <dbReference type="Proteomes" id="UP000009320"/>
    </source>
</evidence>
<name>I7L651_9LACO</name>
<feature type="transmembrane region" description="Helical" evidence="7">
    <location>
        <begin position="119"/>
        <end position="140"/>
    </location>
</feature>
<comment type="subcellular location">
    <subcellularLocation>
        <location evidence="1">Membrane</location>
        <topology evidence="1">Multi-pass membrane protein</topology>
    </subcellularLocation>
</comment>
<dbReference type="Pfam" id="PF01694">
    <property type="entry name" value="Rhomboid"/>
    <property type="match status" value="1"/>
</dbReference>
<dbReference type="InterPro" id="IPR050925">
    <property type="entry name" value="Rhomboid_protease_S54"/>
</dbReference>
<evidence type="ECO:0000256" key="6">
    <source>
        <dbReference type="ARBA" id="ARBA00023136"/>
    </source>
</evidence>
<feature type="transmembrane region" description="Helical" evidence="7">
    <location>
        <begin position="174"/>
        <end position="193"/>
    </location>
</feature>
<protein>
    <recommendedName>
        <fullName evidence="8">Peptidase S54 rhomboid domain-containing protein</fullName>
    </recommendedName>
</protein>
<dbReference type="eggNOG" id="COG0705">
    <property type="taxonomic scope" value="Bacteria"/>
</dbReference>
<comment type="caution">
    <text evidence="9">The sequence shown here is derived from an EMBL/GenBank/DDBJ whole genome shotgun (WGS) entry which is preliminary data.</text>
</comment>
<feature type="transmembrane region" description="Helical" evidence="7">
    <location>
        <begin position="96"/>
        <end position="113"/>
    </location>
</feature>
<sequence>MQARKSNLPIPYMTFAILIILLVVFLVETFTGGSTNAAVLLRLGAMNNLIVASQDQFWRLFTAQFLHIGWLHLASNAVMIYYVGQYLEPIIGSWRFLLIYLLSGVGGNLLSFACGSDYSVAAGASTALFGLFGAIIAIYFKNKQIPAIFALGRQALALAIINLFLDLFMKDIDILGHIGGLAAGFFLSIAIGNANLQKYHSKIRILAGVVLILYSVWCLRQGMVITR</sequence>
<evidence type="ECO:0000256" key="5">
    <source>
        <dbReference type="ARBA" id="ARBA00022989"/>
    </source>
</evidence>
<organism evidence="9 10">
    <name type="scientific">Lactobacillus hominis DSM 23910 = CRBIP 24.179</name>
    <dbReference type="NCBI Taxonomy" id="1423758"/>
    <lineage>
        <taxon>Bacteria</taxon>
        <taxon>Bacillati</taxon>
        <taxon>Bacillota</taxon>
        <taxon>Bacilli</taxon>
        <taxon>Lactobacillales</taxon>
        <taxon>Lactobacillaceae</taxon>
        <taxon>Lactobacillus</taxon>
    </lineage>
</organism>
<dbReference type="RefSeq" id="WP_008470712.1">
    <property type="nucleotide sequence ID" value="NZ_AYZP01000002.1"/>
</dbReference>
<proteinExistence type="inferred from homology"/>
<feature type="transmembrane region" description="Helical" evidence="7">
    <location>
        <begin position="61"/>
        <end position="84"/>
    </location>
</feature>
<evidence type="ECO:0000256" key="2">
    <source>
        <dbReference type="ARBA" id="ARBA00009045"/>
    </source>
</evidence>
<dbReference type="PANTHER" id="PTHR43731:SF14">
    <property type="entry name" value="PRESENILIN-ASSOCIATED RHOMBOID-LIKE PROTEIN, MITOCHONDRIAL"/>
    <property type="match status" value="1"/>
</dbReference>
<accession>I7L651</accession>
<dbReference type="SUPFAM" id="SSF144091">
    <property type="entry name" value="Rhomboid-like"/>
    <property type="match status" value="1"/>
</dbReference>
<feature type="domain" description="Peptidase S54 rhomboid" evidence="8">
    <location>
        <begin position="55"/>
        <end position="191"/>
    </location>
</feature>
<dbReference type="InterPro" id="IPR035952">
    <property type="entry name" value="Rhomboid-like_sf"/>
</dbReference>
<evidence type="ECO:0000256" key="7">
    <source>
        <dbReference type="SAM" id="Phobius"/>
    </source>
</evidence>
<dbReference type="PATRIC" id="fig|1423758.3.peg.991"/>
<evidence type="ECO:0000259" key="8">
    <source>
        <dbReference type="Pfam" id="PF01694"/>
    </source>
</evidence>
<dbReference type="Gene3D" id="1.20.1540.10">
    <property type="entry name" value="Rhomboid-like"/>
    <property type="match status" value="1"/>
</dbReference>
<feature type="transmembrane region" description="Helical" evidence="7">
    <location>
        <begin position="147"/>
        <end position="168"/>
    </location>
</feature>
<dbReference type="GO" id="GO:0004252">
    <property type="term" value="F:serine-type endopeptidase activity"/>
    <property type="evidence" value="ECO:0007669"/>
    <property type="project" value="InterPro"/>
</dbReference>
<keyword evidence="10" id="KW-1185">Reference proteome</keyword>
<keyword evidence="6 7" id="KW-0472">Membrane</keyword>
<comment type="similarity">
    <text evidence="2">Belongs to the peptidase S54 family.</text>
</comment>
<dbReference type="GO" id="GO:0016020">
    <property type="term" value="C:membrane"/>
    <property type="evidence" value="ECO:0007669"/>
    <property type="project" value="UniProtKB-SubCell"/>
</dbReference>
<keyword evidence="4" id="KW-0378">Hydrolase</keyword>
<gene>
    <name evidence="9" type="ORF">BN55_00470</name>
</gene>
<evidence type="ECO:0000256" key="3">
    <source>
        <dbReference type="ARBA" id="ARBA00022692"/>
    </source>
</evidence>
<reference evidence="9 10" key="1">
    <citation type="submission" date="2012-06" db="EMBL/GenBank/DDBJ databases">
        <title>Draft Genome Sequence of Lactobacillus hominis Strain CRBIP 24.179T, isolated from human intestine.</title>
        <authorList>
            <person name="Cousin S."/>
            <person name="Ma L."/>
            <person name="Bizet C."/>
            <person name="Loux V."/>
            <person name="Bouchier C."/>
            <person name="Clermont D."/>
            <person name="Creno S."/>
        </authorList>
    </citation>
    <scope>NUCLEOTIDE SEQUENCE [LARGE SCALE GENOMIC DNA]</scope>
    <source>
        <strain evidence="10">CRBIP 24.179T</strain>
    </source>
</reference>
<evidence type="ECO:0000256" key="1">
    <source>
        <dbReference type="ARBA" id="ARBA00004141"/>
    </source>
</evidence>
<dbReference type="EMBL" id="CAKE01000010">
    <property type="protein sequence ID" value="CCI81812.1"/>
    <property type="molecule type" value="Genomic_DNA"/>
</dbReference>
<dbReference type="GeneID" id="82847053"/>
<dbReference type="InterPro" id="IPR022764">
    <property type="entry name" value="Peptidase_S54_rhomboid_dom"/>
</dbReference>
<dbReference type="OrthoDB" id="9813074at2"/>
<dbReference type="AlphaFoldDB" id="I7L651"/>
<evidence type="ECO:0000313" key="9">
    <source>
        <dbReference type="EMBL" id="CCI81812.1"/>
    </source>
</evidence>
<keyword evidence="5 7" id="KW-1133">Transmembrane helix</keyword>
<evidence type="ECO:0000256" key="4">
    <source>
        <dbReference type="ARBA" id="ARBA00022801"/>
    </source>
</evidence>
<feature type="transmembrane region" description="Helical" evidence="7">
    <location>
        <begin position="205"/>
        <end position="225"/>
    </location>
</feature>
<dbReference type="PANTHER" id="PTHR43731">
    <property type="entry name" value="RHOMBOID PROTEASE"/>
    <property type="match status" value="1"/>
</dbReference>
<dbReference type="STRING" id="1423758.FC41_GL000980"/>
<dbReference type="Proteomes" id="UP000009320">
    <property type="component" value="Unassembled WGS sequence"/>
</dbReference>
<keyword evidence="3 7" id="KW-0812">Transmembrane</keyword>